<dbReference type="PROSITE" id="PS50088">
    <property type="entry name" value="ANK_REPEAT"/>
    <property type="match status" value="1"/>
</dbReference>
<dbReference type="Proteomes" id="UP000277928">
    <property type="component" value="Unassembled WGS sequence"/>
</dbReference>
<evidence type="ECO:0000256" key="4">
    <source>
        <dbReference type="ARBA" id="ARBA00049534"/>
    </source>
</evidence>
<dbReference type="Gene3D" id="3.40.710.10">
    <property type="entry name" value="DD-peptidase/beta-lactamase superfamily"/>
    <property type="match status" value="1"/>
</dbReference>
<dbReference type="EC" id="3.5.1.2" evidence="2"/>
<comment type="similarity">
    <text evidence="1">Belongs to the glutaminase family.</text>
</comment>
<dbReference type="Gene3D" id="1.25.40.20">
    <property type="entry name" value="Ankyrin repeat-containing domain"/>
    <property type="match status" value="1"/>
</dbReference>
<comment type="catalytic activity">
    <reaction evidence="4">
        <text>L-glutamine + H2O = L-glutamate + NH4(+)</text>
        <dbReference type="Rhea" id="RHEA:15889"/>
        <dbReference type="ChEBI" id="CHEBI:15377"/>
        <dbReference type="ChEBI" id="CHEBI:28938"/>
        <dbReference type="ChEBI" id="CHEBI:29985"/>
        <dbReference type="ChEBI" id="CHEBI:58359"/>
        <dbReference type="EC" id="3.5.1.2"/>
    </reaction>
</comment>
<dbReference type="PROSITE" id="PS50297">
    <property type="entry name" value="ANK_REP_REGION"/>
    <property type="match status" value="1"/>
</dbReference>
<proteinExistence type="inferred from homology"/>
<dbReference type="GO" id="GO:0006543">
    <property type="term" value="P:L-glutamine catabolic process"/>
    <property type="evidence" value="ECO:0007669"/>
    <property type="project" value="TreeGrafter"/>
</dbReference>
<feature type="repeat" description="ANK" evidence="5">
    <location>
        <begin position="259"/>
        <end position="282"/>
    </location>
</feature>
<evidence type="ECO:0000313" key="7">
    <source>
        <dbReference type="Proteomes" id="UP000277928"/>
    </source>
</evidence>
<dbReference type="SUPFAM" id="SSF48403">
    <property type="entry name" value="Ankyrin repeat"/>
    <property type="match status" value="1"/>
</dbReference>
<evidence type="ECO:0000256" key="1">
    <source>
        <dbReference type="ARBA" id="ARBA00011076"/>
    </source>
</evidence>
<protein>
    <recommendedName>
        <fullName evidence="2">glutaminase</fullName>
        <ecNumber evidence="2">3.5.1.2</ecNumber>
    </recommendedName>
</protein>
<gene>
    <name evidence="6" type="ORF">NLS_LOCUS7135</name>
</gene>
<dbReference type="AlphaFoldDB" id="A0A3P6U2S1"/>
<keyword evidence="7" id="KW-1185">Reference proteome</keyword>
<dbReference type="OrthoDB" id="9995210at2759"/>
<dbReference type="SUPFAM" id="SSF56601">
    <property type="entry name" value="beta-lactamase/transpeptidase-like"/>
    <property type="match status" value="1"/>
</dbReference>
<dbReference type="InterPro" id="IPR002110">
    <property type="entry name" value="Ankyrin_rpt"/>
</dbReference>
<name>A0A3P6U2S1_LITSI</name>
<dbReference type="PANTHER" id="PTHR12544:SF51">
    <property type="entry name" value="GLUTAMINASE 3-RELATED"/>
    <property type="match status" value="1"/>
</dbReference>
<dbReference type="InterPro" id="IPR036770">
    <property type="entry name" value="Ankyrin_rpt-contain_sf"/>
</dbReference>
<dbReference type="OMA" id="CALINMD"/>
<dbReference type="GO" id="GO:0004359">
    <property type="term" value="F:glutaminase activity"/>
    <property type="evidence" value="ECO:0007669"/>
    <property type="project" value="UniProtKB-EC"/>
</dbReference>
<dbReference type="PANTHER" id="PTHR12544">
    <property type="entry name" value="GLUTAMINASE"/>
    <property type="match status" value="1"/>
</dbReference>
<organism evidence="6 7">
    <name type="scientific">Litomosoides sigmodontis</name>
    <name type="common">Filarial nematode worm</name>
    <dbReference type="NCBI Taxonomy" id="42156"/>
    <lineage>
        <taxon>Eukaryota</taxon>
        <taxon>Metazoa</taxon>
        <taxon>Ecdysozoa</taxon>
        <taxon>Nematoda</taxon>
        <taxon>Chromadorea</taxon>
        <taxon>Rhabditida</taxon>
        <taxon>Spirurina</taxon>
        <taxon>Spiruromorpha</taxon>
        <taxon>Filarioidea</taxon>
        <taxon>Onchocercidae</taxon>
        <taxon>Litomosoides</taxon>
    </lineage>
</organism>
<reference evidence="6 7" key="1">
    <citation type="submission" date="2018-08" db="EMBL/GenBank/DDBJ databases">
        <authorList>
            <person name="Laetsch R D."/>
            <person name="Stevens L."/>
            <person name="Kumar S."/>
            <person name="Blaxter L. M."/>
        </authorList>
    </citation>
    <scope>NUCLEOTIDE SEQUENCE [LARGE SCALE GENOMIC DNA]</scope>
</reference>
<evidence type="ECO:0000256" key="5">
    <source>
        <dbReference type="PROSITE-ProRule" id="PRU00023"/>
    </source>
</evidence>
<dbReference type="Pfam" id="PF13637">
    <property type="entry name" value="Ank_4"/>
    <property type="match status" value="1"/>
</dbReference>
<keyword evidence="3" id="KW-0378">Hydrolase</keyword>
<feature type="non-terminal residue" evidence="6">
    <location>
        <position position="1"/>
    </location>
</feature>
<dbReference type="InterPro" id="IPR015868">
    <property type="entry name" value="Glutaminase"/>
</dbReference>
<dbReference type="Pfam" id="PF04960">
    <property type="entry name" value="Glutaminase"/>
    <property type="match status" value="1"/>
</dbReference>
<evidence type="ECO:0000256" key="3">
    <source>
        <dbReference type="ARBA" id="ARBA00022801"/>
    </source>
</evidence>
<keyword evidence="5" id="KW-0040">ANK repeat</keyword>
<accession>A0A3P6U2S1</accession>
<evidence type="ECO:0000256" key="2">
    <source>
        <dbReference type="ARBA" id="ARBA00012918"/>
    </source>
</evidence>
<evidence type="ECO:0000313" key="6">
    <source>
        <dbReference type="EMBL" id="VDK85460.1"/>
    </source>
</evidence>
<dbReference type="EMBL" id="UYRX01000696">
    <property type="protein sequence ID" value="VDK85460.1"/>
    <property type="molecule type" value="Genomic_DNA"/>
</dbReference>
<dbReference type="GO" id="GO:0006537">
    <property type="term" value="P:glutamate biosynthetic process"/>
    <property type="evidence" value="ECO:0007669"/>
    <property type="project" value="TreeGrafter"/>
</dbReference>
<dbReference type="STRING" id="42156.A0A3P6U2S1"/>
<sequence length="373" mass="42029">KPHNPMINAGAILVASLLRRSTSLADRFDFALQYFKRFAAGGFVGFNNAVFLSERETADRNYALSYYMREHKCFPPNTSLQDTLDLYFQLCSIETNVDTLAAMAATLANGGVSPLSEERVVCNRAVRDTLSLMYSCGMYDYSGQFAFKVGLPAKSGVSGDMIIVVPNVMGICLFSPPLDQLGNTVRGVKFAEQFVEKFNFHNYDSLVFSETYKIDPRKKIREVKHESVLNMMYAATTGDISSIQRYLLLGAGIAERDYDDRTVLHVAASHGNENVLKFLLQRWSESPGECWTVLILKYCVDKIEIDNGNHPNASLKYVIQIIHETLIDPLDRYGRTPLDDAKEFGHTTCMEILERALEKYKLKMQKKNSPTSK</sequence>
<dbReference type="InterPro" id="IPR012338">
    <property type="entry name" value="Beta-lactam/transpept-like"/>
</dbReference>